<evidence type="ECO:0000313" key="3">
    <source>
        <dbReference type="Proteomes" id="UP000028703"/>
    </source>
</evidence>
<keyword evidence="1" id="KW-0472">Membrane</keyword>
<feature type="transmembrane region" description="Helical" evidence="1">
    <location>
        <begin position="175"/>
        <end position="198"/>
    </location>
</feature>
<proteinExistence type="predicted"/>
<evidence type="ECO:0000313" key="2">
    <source>
        <dbReference type="EMBL" id="KFF08336.1"/>
    </source>
</evidence>
<reference evidence="2 3" key="1">
    <citation type="submission" date="2014-07" db="EMBL/GenBank/DDBJ databases">
        <title>Genome of Chryseobacterium luteum DSM 18605.</title>
        <authorList>
            <person name="Stropko S.J."/>
            <person name="Pipes S.E."/>
            <person name="Newman J.D."/>
        </authorList>
    </citation>
    <scope>NUCLEOTIDE SEQUENCE [LARGE SCALE GENOMIC DNA]</scope>
    <source>
        <strain evidence="2 3">DSM 18605</strain>
    </source>
</reference>
<dbReference type="AlphaFoldDB" id="A0A085ZV72"/>
<feature type="transmembrane region" description="Helical" evidence="1">
    <location>
        <begin position="142"/>
        <end position="163"/>
    </location>
</feature>
<dbReference type="eggNOG" id="ENOG5030V86">
    <property type="taxonomic scope" value="Bacteria"/>
</dbReference>
<accession>A0A085ZV72</accession>
<gene>
    <name evidence="2" type="ORF">IX38_06115</name>
</gene>
<name>A0A085ZV72_9FLAO</name>
<dbReference type="OrthoDB" id="1271572at2"/>
<keyword evidence="1" id="KW-0812">Transmembrane</keyword>
<feature type="transmembrane region" description="Helical" evidence="1">
    <location>
        <begin position="116"/>
        <end position="136"/>
    </location>
</feature>
<sequence>MSFYGKFSEKDLIESYTNQIDYQGKPDKEIVEEILKRGTLEDFQAKIKAKNLFLAEQNRMIREIHSHYMNKLSKQDCLSLISSDLLPDKTIQFLVETKYNQIHQNVENLKVDSKTLINTVIGTVIASIISSIVIFVSLYNFIFLMVFNFFLLIPVYIINYWMIRLITGKTRENPAVFIGSFIATVLNCIYFFVLYQTIS</sequence>
<keyword evidence="1" id="KW-1133">Transmembrane helix</keyword>
<comment type="caution">
    <text evidence="2">The sequence shown here is derived from an EMBL/GenBank/DDBJ whole genome shotgun (WGS) entry which is preliminary data.</text>
</comment>
<evidence type="ECO:0000256" key="1">
    <source>
        <dbReference type="SAM" id="Phobius"/>
    </source>
</evidence>
<keyword evidence="3" id="KW-1185">Reference proteome</keyword>
<dbReference type="EMBL" id="JPRO01000003">
    <property type="protein sequence ID" value="KFF08336.1"/>
    <property type="molecule type" value="Genomic_DNA"/>
</dbReference>
<dbReference type="RefSeq" id="WP_131368644.1">
    <property type="nucleotide sequence ID" value="NZ_JPRO01000003.1"/>
</dbReference>
<dbReference type="Proteomes" id="UP000028703">
    <property type="component" value="Unassembled WGS sequence"/>
</dbReference>
<dbReference type="STRING" id="421531.IX38_06115"/>
<organism evidence="2 3">
    <name type="scientific">Chryseobacterium luteum</name>
    <dbReference type="NCBI Taxonomy" id="421531"/>
    <lineage>
        <taxon>Bacteria</taxon>
        <taxon>Pseudomonadati</taxon>
        <taxon>Bacteroidota</taxon>
        <taxon>Flavobacteriia</taxon>
        <taxon>Flavobacteriales</taxon>
        <taxon>Weeksellaceae</taxon>
        <taxon>Chryseobacterium group</taxon>
        <taxon>Chryseobacterium</taxon>
    </lineage>
</organism>
<protein>
    <submittedName>
        <fullName evidence="2">Uncharacterized protein</fullName>
    </submittedName>
</protein>